<proteinExistence type="predicted"/>
<dbReference type="Proteomes" id="UP000694300">
    <property type="component" value="Unassembled WGS sequence"/>
</dbReference>
<accession>A0ABS6U3L3</accession>
<evidence type="ECO:0000313" key="2">
    <source>
        <dbReference type="EMBL" id="MBW0126596.1"/>
    </source>
</evidence>
<keyword evidence="1" id="KW-0812">Transmembrane</keyword>
<keyword evidence="1" id="KW-1133">Transmembrane helix</keyword>
<protein>
    <submittedName>
        <fullName evidence="2">Uncharacterized protein</fullName>
    </submittedName>
</protein>
<organism evidence="2 3">
    <name type="scientific">Pseudonocardia oceani</name>
    <dbReference type="NCBI Taxonomy" id="2792013"/>
    <lineage>
        <taxon>Bacteria</taxon>
        <taxon>Bacillati</taxon>
        <taxon>Actinomycetota</taxon>
        <taxon>Actinomycetes</taxon>
        <taxon>Pseudonocardiales</taxon>
        <taxon>Pseudonocardiaceae</taxon>
        <taxon>Pseudonocardia</taxon>
    </lineage>
</organism>
<evidence type="ECO:0000313" key="3">
    <source>
        <dbReference type="Proteomes" id="UP000694300"/>
    </source>
</evidence>
<feature type="transmembrane region" description="Helical" evidence="1">
    <location>
        <begin position="6"/>
        <end position="27"/>
    </location>
</feature>
<comment type="caution">
    <text evidence="2">The sequence shown here is derived from an EMBL/GenBank/DDBJ whole genome shotgun (WGS) entry which is preliminary data.</text>
</comment>
<evidence type="ECO:0000256" key="1">
    <source>
        <dbReference type="SAM" id="Phobius"/>
    </source>
</evidence>
<dbReference type="EMBL" id="JADQDF010000001">
    <property type="protein sequence ID" value="MBW0126596.1"/>
    <property type="molecule type" value="Genomic_DNA"/>
</dbReference>
<keyword evidence="1" id="KW-0472">Membrane</keyword>
<keyword evidence="3" id="KW-1185">Reference proteome</keyword>
<name>A0ABS6U3L3_9PSEU</name>
<gene>
    <name evidence="2" type="ORF">I4I82_02680</name>
</gene>
<reference evidence="2 3" key="1">
    <citation type="submission" date="2020-11" db="EMBL/GenBank/DDBJ databases">
        <title>Pseudonocardia abyssalis sp. nov. and Pseudonocardia oceani sp. nov., description and phylogenomic analysis of two novel actinomycetes isolated from the deep Southern Ocean.</title>
        <authorList>
            <person name="Parra J."/>
        </authorList>
    </citation>
    <scope>NUCLEOTIDE SEQUENCE [LARGE SCALE GENOMIC DNA]</scope>
    <source>
        <strain evidence="3">KRD185</strain>
    </source>
</reference>
<dbReference type="RefSeq" id="WP_218595122.1">
    <property type="nucleotide sequence ID" value="NZ_JADQDE010000018.1"/>
</dbReference>
<sequence length="47" mass="5155">MTTLQAIGVFAGIPALVLLAIALPLYGGRWFRRATRRTDDADRSPPE</sequence>